<feature type="compositionally biased region" description="Polar residues" evidence="1">
    <location>
        <begin position="387"/>
        <end position="403"/>
    </location>
</feature>
<feature type="compositionally biased region" description="Low complexity" evidence="1">
    <location>
        <begin position="107"/>
        <end position="119"/>
    </location>
</feature>
<sequence length="689" mass="74273">MPGANYMGGKRNAAKTRSKDTIGRIQKGFFSKRRLDMLSQGLARNQGSRNALRYPEIRETELPEIGLAHAKHSRRVSSQQDISRYMLSPTHFSPRTPSSREASKNINQASSSTNSTQTSKVIEALDTSEPLFFRATMDRILALPDLAGLMGCCTRPRIPVTPTGKKRLAPYEGGGQGKSRFHGTRQYKKQKISSQELENAGSGSSILKDKPIDTPRKDSDINFDSPSNTYTYGSPFQSIVNHPSPDVTQKGFWSLDINNDDIGYYDCRAGLGSDSKLFDEGRATSSLKKGFRALPSSSHSSNLPLGGYSSPISIDTYPSSLRTPNSYDGNGDAWSYSCVNRSPASNTKNPPGRAIRQFSPDNLFDHKDPWHTIGVILGLSPVSQIANTSSNSPNSNEFFTNSRTESHDLMSTGPDEDLPCKTSLPPSSPPLNYCTPSKPHVPDSWMPSPEPYESHASGDNADFLLSIGSNSLVGSPSIFGPEPRSSPGFGWIGYYSSSATAGVTANYGSPTKLTDRSPAPSMPVVARIFSDDPLEIGNTNSTSNDQIYFGSKSNKTSAQSLSSIILWVKTPEKNTSFGNTQNSSAVSNVSGPGAPSPSFSGKARKAFPVKFLCGLDGSDGHNDPCSVTSRQALQAPAISILSEELATSPKSSTSKYTNGPFQLLEVDGIYQGPCLFPEDPDLGSDSDER</sequence>
<evidence type="ECO:0000256" key="1">
    <source>
        <dbReference type="SAM" id="MobiDB-lite"/>
    </source>
</evidence>
<feature type="compositionally biased region" description="Basic residues" evidence="1">
    <location>
        <begin position="179"/>
        <end position="191"/>
    </location>
</feature>
<keyword evidence="3" id="KW-1185">Reference proteome</keyword>
<protein>
    <submittedName>
        <fullName evidence="2">Uncharacterized protein</fullName>
    </submittedName>
</protein>
<feature type="region of interest" description="Disordered" evidence="1">
    <location>
        <begin position="387"/>
        <end position="418"/>
    </location>
</feature>
<dbReference type="Proteomes" id="UP000807353">
    <property type="component" value="Unassembled WGS sequence"/>
</dbReference>
<evidence type="ECO:0000313" key="2">
    <source>
        <dbReference type="EMBL" id="KAF9468183.1"/>
    </source>
</evidence>
<dbReference type="AlphaFoldDB" id="A0A9P5YDX2"/>
<reference evidence="2" key="1">
    <citation type="submission" date="2020-11" db="EMBL/GenBank/DDBJ databases">
        <authorList>
            <consortium name="DOE Joint Genome Institute"/>
            <person name="Ahrendt S."/>
            <person name="Riley R."/>
            <person name="Andreopoulos W."/>
            <person name="Labutti K."/>
            <person name="Pangilinan J."/>
            <person name="Ruiz-Duenas F.J."/>
            <person name="Barrasa J.M."/>
            <person name="Sanchez-Garcia M."/>
            <person name="Camarero S."/>
            <person name="Miyauchi S."/>
            <person name="Serrano A."/>
            <person name="Linde D."/>
            <person name="Babiker R."/>
            <person name="Drula E."/>
            <person name="Ayuso-Fernandez I."/>
            <person name="Pacheco R."/>
            <person name="Padilla G."/>
            <person name="Ferreira P."/>
            <person name="Barriuso J."/>
            <person name="Kellner H."/>
            <person name="Castanera R."/>
            <person name="Alfaro M."/>
            <person name="Ramirez L."/>
            <person name="Pisabarro A.G."/>
            <person name="Kuo A."/>
            <person name="Tritt A."/>
            <person name="Lipzen A."/>
            <person name="He G."/>
            <person name="Yan M."/>
            <person name="Ng V."/>
            <person name="Cullen D."/>
            <person name="Martin F."/>
            <person name="Rosso M.-N."/>
            <person name="Henrissat B."/>
            <person name="Hibbett D."/>
            <person name="Martinez A.T."/>
            <person name="Grigoriev I.V."/>
        </authorList>
    </citation>
    <scope>NUCLEOTIDE SEQUENCE</scope>
    <source>
        <strain evidence="2">CBS 247.69</strain>
    </source>
</reference>
<dbReference type="OrthoDB" id="3260134at2759"/>
<feature type="compositionally biased region" description="Polar residues" evidence="1">
    <location>
        <begin position="90"/>
        <end position="106"/>
    </location>
</feature>
<feature type="region of interest" description="Disordered" evidence="1">
    <location>
        <begin position="85"/>
        <end position="120"/>
    </location>
</feature>
<feature type="compositionally biased region" description="Polar residues" evidence="1">
    <location>
        <begin position="192"/>
        <end position="205"/>
    </location>
</feature>
<feature type="region of interest" description="Disordered" evidence="1">
    <location>
        <begin position="1"/>
        <end position="20"/>
    </location>
</feature>
<feature type="region of interest" description="Disordered" evidence="1">
    <location>
        <begin position="161"/>
        <end position="226"/>
    </location>
</feature>
<name>A0A9P5YDX2_9AGAR</name>
<proteinExistence type="predicted"/>
<feature type="compositionally biased region" description="Polar residues" evidence="1">
    <location>
        <begin position="580"/>
        <end position="589"/>
    </location>
</feature>
<gene>
    <name evidence="2" type="ORF">BDZ94DRAFT_1318265</name>
</gene>
<accession>A0A9P5YDX2</accession>
<organism evidence="2 3">
    <name type="scientific">Collybia nuda</name>
    <dbReference type="NCBI Taxonomy" id="64659"/>
    <lineage>
        <taxon>Eukaryota</taxon>
        <taxon>Fungi</taxon>
        <taxon>Dikarya</taxon>
        <taxon>Basidiomycota</taxon>
        <taxon>Agaricomycotina</taxon>
        <taxon>Agaricomycetes</taxon>
        <taxon>Agaricomycetidae</taxon>
        <taxon>Agaricales</taxon>
        <taxon>Tricholomatineae</taxon>
        <taxon>Clitocybaceae</taxon>
        <taxon>Collybia</taxon>
    </lineage>
</organism>
<feature type="compositionally biased region" description="Low complexity" evidence="1">
    <location>
        <begin position="590"/>
        <end position="600"/>
    </location>
</feature>
<feature type="compositionally biased region" description="Basic and acidic residues" evidence="1">
    <location>
        <begin position="207"/>
        <end position="220"/>
    </location>
</feature>
<evidence type="ECO:0000313" key="3">
    <source>
        <dbReference type="Proteomes" id="UP000807353"/>
    </source>
</evidence>
<comment type="caution">
    <text evidence="2">The sequence shown here is derived from an EMBL/GenBank/DDBJ whole genome shotgun (WGS) entry which is preliminary data.</text>
</comment>
<dbReference type="EMBL" id="MU150234">
    <property type="protein sequence ID" value="KAF9468183.1"/>
    <property type="molecule type" value="Genomic_DNA"/>
</dbReference>
<feature type="region of interest" description="Disordered" evidence="1">
    <location>
        <begin position="580"/>
        <end position="600"/>
    </location>
</feature>